<gene>
    <name evidence="1" type="ORF">VFH_U063680</name>
</gene>
<dbReference type="EMBL" id="CATIWC010001512">
    <property type="protein sequence ID" value="CAI8584207.1"/>
    <property type="molecule type" value="Genomic_DNA"/>
</dbReference>
<name>A0AAV0YJC4_VICFA</name>
<evidence type="ECO:0000313" key="2">
    <source>
        <dbReference type="Proteomes" id="UP001157006"/>
    </source>
</evidence>
<dbReference type="Proteomes" id="UP001157006">
    <property type="component" value="Unassembled WGS sequence"/>
</dbReference>
<organism evidence="1 2">
    <name type="scientific">Vicia faba</name>
    <name type="common">Broad bean</name>
    <name type="synonym">Faba vulgaris</name>
    <dbReference type="NCBI Taxonomy" id="3906"/>
    <lineage>
        <taxon>Eukaryota</taxon>
        <taxon>Viridiplantae</taxon>
        <taxon>Streptophyta</taxon>
        <taxon>Embryophyta</taxon>
        <taxon>Tracheophyta</taxon>
        <taxon>Spermatophyta</taxon>
        <taxon>Magnoliopsida</taxon>
        <taxon>eudicotyledons</taxon>
        <taxon>Gunneridae</taxon>
        <taxon>Pentapetalae</taxon>
        <taxon>rosids</taxon>
        <taxon>fabids</taxon>
        <taxon>Fabales</taxon>
        <taxon>Fabaceae</taxon>
        <taxon>Papilionoideae</taxon>
        <taxon>50 kb inversion clade</taxon>
        <taxon>NPAAA clade</taxon>
        <taxon>Hologalegina</taxon>
        <taxon>IRL clade</taxon>
        <taxon>Fabeae</taxon>
        <taxon>Vicia</taxon>
    </lineage>
</organism>
<keyword evidence="2" id="KW-1185">Reference proteome</keyword>
<accession>A0AAV0YJC4</accession>
<proteinExistence type="predicted"/>
<comment type="caution">
    <text evidence="1">The sequence shown here is derived from an EMBL/GenBank/DDBJ whole genome shotgun (WGS) entry which is preliminary data.</text>
</comment>
<dbReference type="AlphaFoldDB" id="A0AAV0YJC4"/>
<sequence>MRMKLGLGQLSFLNQAQGKLEVKEALVPSESEFFFLFLLEGSNEERKKSCGTTRRNITDHPGTETQPTVDAILMHSGMKAIPIPSGGPIRPGLPAMLASHERAIFLRLKTHQSARPLSYSALPPIKRIGPVQAARLYSSIPAAPRTTQYELFQRPYLDKKQNAPSPTTLSSAGDFHEMKTGGIVVCSTLVALVYIPEYSYGRSFTQPTQKYKGLTPSRLENDPYGMA</sequence>
<protein>
    <submittedName>
        <fullName evidence="1">Uncharacterized protein</fullName>
    </submittedName>
</protein>
<evidence type="ECO:0000313" key="1">
    <source>
        <dbReference type="EMBL" id="CAI8584207.1"/>
    </source>
</evidence>
<reference evidence="1 2" key="1">
    <citation type="submission" date="2023-01" db="EMBL/GenBank/DDBJ databases">
        <authorList>
            <person name="Kreplak J."/>
        </authorList>
    </citation>
    <scope>NUCLEOTIDE SEQUENCE [LARGE SCALE GENOMIC DNA]</scope>
</reference>